<gene>
    <name evidence="6" type="ORF">S06H3_51798</name>
</gene>
<evidence type="ECO:0000256" key="4">
    <source>
        <dbReference type="ARBA" id="ARBA00022777"/>
    </source>
</evidence>
<evidence type="ECO:0000256" key="3">
    <source>
        <dbReference type="ARBA" id="ARBA00022679"/>
    </source>
</evidence>
<accession>X1Q7F3</accession>
<dbReference type="EC" id="2.7.13.3" evidence="2"/>
<dbReference type="Gene3D" id="3.30.565.10">
    <property type="entry name" value="Histidine kinase-like ATPase, C-terminal domain"/>
    <property type="match status" value="1"/>
</dbReference>
<dbReference type="InterPro" id="IPR050482">
    <property type="entry name" value="Sensor_HK_TwoCompSys"/>
</dbReference>
<evidence type="ECO:0000259" key="5">
    <source>
        <dbReference type="PROSITE" id="PS50109"/>
    </source>
</evidence>
<evidence type="ECO:0000256" key="1">
    <source>
        <dbReference type="ARBA" id="ARBA00000085"/>
    </source>
</evidence>
<dbReference type="InterPro" id="IPR005467">
    <property type="entry name" value="His_kinase_dom"/>
</dbReference>
<dbReference type="InterPro" id="IPR003594">
    <property type="entry name" value="HATPase_dom"/>
</dbReference>
<dbReference type="PANTHER" id="PTHR24421">
    <property type="entry name" value="NITRATE/NITRITE SENSOR PROTEIN NARX-RELATED"/>
    <property type="match status" value="1"/>
</dbReference>
<dbReference type="PANTHER" id="PTHR24421:SF10">
    <property type="entry name" value="NITRATE_NITRITE SENSOR PROTEIN NARQ"/>
    <property type="match status" value="1"/>
</dbReference>
<dbReference type="EMBL" id="BARV01032895">
    <property type="protein sequence ID" value="GAI39204.1"/>
    <property type="molecule type" value="Genomic_DNA"/>
</dbReference>
<dbReference type="AlphaFoldDB" id="X1Q7F3"/>
<sequence length="174" mass="19491">IKTVEQKTDETVQGLKELRAEITHILRGISYLSYELRPVELDILGWKTACELLITELNDKGINAQLVITGAERSISTDTAILLFRVVQEALKNIVRHTQATKVIVDVQFARKRIKVIISDNGRGFELPKELSDFASQGKMGLFSMKERVRLCGGALSIKSRPDKGTEVKIELKV</sequence>
<comment type="catalytic activity">
    <reaction evidence="1">
        <text>ATP + protein L-histidine = ADP + protein N-phospho-L-histidine.</text>
        <dbReference type="EC" id="2.7.13.3"/>
    </reaction>
</comment>
<dbReference type="CDD" id="cd16917">
    <property type="entry name" value="HATPase_UhpB-NarQ-NarX-like"/>
    <property type="match status" value="1"/>
</dbReference>
<reference evidence="6" key="1">
    <citation type="journal article" date="2014" name="Front. Microbiol.">
        <title>High frequency of phylogenetically diverse reductive dehalogenase-homologous genes in deep subseafloor sedimentary metagenomes.</title>
        <authorList>
            <person name="Kawai M."/>
            <person name="Futagami T."/>
            <person name="Toyoda A."/>
            <person name="Takaki Y."/>
            <person name="Nishi S."/>
            <person name="Hori S."/>
            <person name="Arai W."/>
            <person name="Tsubouchi T."/>
            <person name="Morono Y."/>
            <person name="Uchiyama I."/>
            <person name="Ito T."/>
            <person name="Fujiyama A."/>
            <person name="Inagaki F."/>
            <person name="Takami H."/>
        </authorList>
    </citation>
    <scope>NUCLEOTIDE SEQUENCE</scope>
    <source>
        <strain evidence="6">Expedition CK06-06</strain>
    </source>
</reference>
<dbReference type="GO" id="GO:0000160">
    <property type="term" value="P:phosphorelay signal transduction system"/>
    <property type="evidence" value="ECO:0007669"/>
    <property type="project" value="UniProtKB-KW"/>
</dbReference>
<keyword evidence="4" id="KW-0418">Kinase</keyword>
<dbReference type="InterPro" id="IPR036890">
    <property type="entry name" value="HATPase_C_sf"/>
</dbReference>
<evidence type="ECO:0000256" key="2">
    <source>
        <dbReference type="ARBA" id="ARBA00012438"/>
    </source>
</evidence>
<feature type="domain" description="Histidine kinase" evidence="5">
    <location>
        <begin position="1"/>
        <end position="174"/>
    </location>
</feature>
<dbReference type="SMART" id="SM00387">
    <property type="entry name" value="HATPase_c"/>
    <property type="match status" value="1"/>
</dbReference>
<dbReference type="Pfam" id="PF02518">
    <property type="entry name" value="HATPase_c"/>
    <property type="match status" value="1"/>
</dbReference>
<dbReference type="GO" id="GO:0004673">
    <property type="term" value="F:protein histidine kinase activity"/>
    <property type="evidence" value="ECO:0007669"/>
    <property type="project" value="UniProtKB-EC"/>
</dbReference>
<proteinExistence type="predicted"/>
<name>X1Q7F3_9ZZZZ</name>
<evidence type="ECO:0000313" key="6">
    <source>
        <dbReference type="EMBL" id="GAI39204.1"/>
    </source>
</evidence>
<organism evidence="6">
    <name type="scientific">marine sediment metagenome</name>
    <dbReference type="NCBI Taxonomy" id="412755"/>
    <lineage>
        <taxon>unclassified sequences</taxon>
        <taxon>metagenomes</taxon>
        <taxon>ecological metagenomes</taxon>
    </lineage>
</organism>
<dbReference type="PROSITE" id="PS50109">
    <property type="entry name" value="HIS_KIN"/>
    <property type="match status" value="1"/>
</dbReference>
<dbReference type="SUPFAM" id="SSF55874">
    <property type="entry name" value="ATPase domain of HSP90 chaperone/DNA topoisomerase II/histidine kinase"/>
    <property type="match status" value="1"/>
</dbReference>
<keyword evidence="3" id="KW-0808">Transferase</keyword>
<protein>
    <recommendedName>
        <fullName evidence="2">histidine kinase</fullName>
        <ecNumber evidence="2">2.7.13.3</ecNumber>
    </recommendedName>
</protein>
<comment type="caution">
    <text evidence="6">The sequence shown here is derived from an EMBL/GenBank/DDBJ whole genome shotgun (WGS) entry which is preliminary data.</text>
</comment>
<feature type="non-terminal residue" evidence="6">
    <location>
        <position position="1"/>
    </location>
</feature>